<proteinExistence type="predicted"/>
<evidence type="ECO:0000259" key="3">
    <source>
        <dbReference type="Pfam" id="PF03358"/>
    </source>
</evidence>
<dbReference type="Proteomes" id="UP000192939">
    <property type="component" value="Unassembled WGS sequence"/>
</dbReference>
<dbReference type="PANTHER" id="PTHR43278:SF4">
    <property type="entry name" value="NAD(P)H-DEPENDENT FMN-CONTAINING OXIDOREDUCTASE YWQN-RELATED"/>
    <property type="match status" value="1"/>
</dbReference>
<comment type="caution">
    <text evidence="4">The sequence shown here is derived from an EMBL/GenBank/DDBJ whole genome shotgun (WGS) entry which is preliminary data.</text>
</comment>
<evidence type="ECO:0000256" key="1">
    <source>
        <dbReference type="ARBA" id="ARBA00022630"/>
    </source>
</evidence>
<sequence length="188" mass="21251">MRIAVIQGSARNGGNTEELTRLVLEGLPYTNIVLREKEIKPIHDQRHDEGGFDPVDDDYDDLILQVLEHDILIFATPVYWYGASGLMKNFIDRWSQSLRDVRFNFKERMASKTAYAVVVGGDNPRIKALPLIQQLQYTFDFVGLPFAGYVIGKASRPGEIFRDTRAIRDAAALNAELRKAEPLAVNRS</sequence>
<evidence type="ECO:0000313" key="5">
    <source>
        <dbReference type="Proteomes" id="UP000192939"/>
    </source>
</evidence>
<dbReference type="Gene3D" id="3.40.50.360">
    <property type="match status" value="1"/>
</dbReference>
<reference evidence="4 5" key="1">
    <citation type="submission" date="2017-04" db="EMBL/GenBank/DDBJ databases">
        <authorList>
            <person name="Varghese N."/>
            <person name="Submissions S."/>
        </authorList>
    </citation>
    <scope>NUCLEOTIDE SEQUENCE [LARGE SCALE GENOMIC DNA]</scope>
    <source>
        <strain evidence="4 5">J12</strain>
    </source>
</reference>
<dbReference type="RefSeq" id="WP_016313713.1">
    <property type="nucleotide sequence ID" value="NZ_FXAE01000066.1"/>
</dbReference>
<dbReference type="GeneID" id="43346252"/>
<dbReference type="SUPFAM" id="SSF52218">
    <property type="entry name" value="Flavoproteins"/>
    <property type="match status" value="1"/>
</dbReference>
<name>A0ABY1M2U2_9BACL</name>
<evidence type="ECO:0000313" key="4">
    <source>
        <dbReference type="EMBL" id="SMF63271.1"/>
    </source>
</evidence>
<dbReference type="InterPro" id="IPR029039">
    <property type="entry name" value="Flavoprotein-like_sf"/>
</dbReference>
<keyword evidence="1" id="KW-0285">Flavoprotein</keyword>
<dbReference type="EMBL" id="FXAE01000066">
    <property type="protein sequence ID" value="SMF63271.1"/>
    <property type="molecule type" value="Genomic_DNA"/>
</dbReference>
<evidence type="ECO:0000256" key="2">
    <source>
        <dbReference type="ARBA" id="ARBA00022643"/>
    </source>
</evidence>
<dbReference type="InterPro" id="IPR051796">
    <property type="entry name" value="ISF_SsuE-like"/>
</dbReference>
<dbReference type="InterPro" id="IPR005025">
    <property type="entry name" value="FMN_Rdtase-like_dom"/>
</dbReference>
<dbReference type="PANTHER" id="PTHR43278">
    <property type="entry name" value="NAD(P)H-DEPENDENT FMN-CONTAINING OXIDOREDUCTASE YWQN-RELATED"/>
    <property type="match status" value="1"/>
</dbReference>
<protein>
    <submittedName>
        <fullName evidence="4">Multimeric flavodoxin WrbA</fullName>
    </submittedName>
</protein>
<keyword evidence="5" id="KW-1185">Reference proteome</keyword>
<organism evidence="4 5">
    <name type="scientific">Paenibacillus barengoltzii J12</name>
    <dbReference type="NCBI Taxonomy" id="935846"/>
    <lineage>
        <taxon>Bacteria</taxon>
        <taxon>Bacillati</taxon>
        <taxon>Bacillota</taxon>
        <taxon>Bacilli</taxon>
        <taxon>Bacillales</taxon>
        <taxon>Paenibacillaceae</taxon>
        <taxon>Paenibacillus</taxon>
    </lineage>
</organism>
<keyword evidence="2" id="KW-0288">FMN</keyword>
<feature type="domain" description="NADPH-dependent FMN reductase-like" evidence="3">
    <location>
        <begin position="1"/>
        <end position="123"/>
    </location>
</feature>
<gene>
    <name evidence="4" type="ORF">SAMN02744124_04097</name>
</gene>
<dbReference type="Pfam" id="PF03358">
    <property type="entry name" value="FMN_red"/>
    <property type="match status" value="1"/>
</dbReference>
<accession>A0ABY1M2U2</accession>